<evidence type="ECO:0000256" key="1">
    <source>
        <dbReference type="ARBA" id="ARBA00022553"/>
    </source>
</evidence>
<dbReference type="InterPro" id="IPR000792">
    <property type="entry name" value="Tscrpt_reg_LuxR_C"/>
</dbReference>
<dbReference type="AlphaFoldDB" id="A0A9E6Y247"/>
<keyword evidence="7" id="KW-1185">Reference proteome</keyword>
<dbReference type="Pfam" id="PF00196">
    <property type="entry name" value="GerE"/>
    <property type="match status" value="1"/>
</dbReference>
<dbReference type="Proteomes" id="UP001162834">
    <property type="component" value="Chromosome"/>
</dbReference>
<dbReference type="GO" id="GO:0000160">
    <property type="term" value="P:phosphorelay signal transduction system"/>
    <property type="evidence" value="ECO:0007669"/>
    <property type="project" value="InterPro"/>
</dbReference>
<dbReference type="SMART" id="SM00448">
    <property type="entry name" value="REC"/>
    <property type="match status" value="1"/>
</dbReference>
<evidence type="ECO:0000313" key="6">
    <source>
        <dbReference type="EMBL" id="UGS38182.1"/>
    </source>
</evidence>
<reference evidence="6" key="1">
    <citation type="journal article" date="2022" name="Int. J. Syst. Evol. Microbiol.">
        <title>Pseudomonas aegrilactucae sp. nov. and Pseudomonas morbosilactucae sp. nov., pathogens causing bacterial rot of lettuce in Japan.</title>
        <authorList>
            <person name="Sawada H."/>
            <person name="Fujikawa T."/>
            <person name="Satou M."/>
        </authorList>
    </citation>
    <scope>NUCLEOTIDE SEQUENCE</scope>
    <source>
        <strain evidence="6">0166_1</strain>
    </source>
</reference>
<dbReference type="SMART" id="SM00421">
    <property type="entry name" value="HTH_LUXR"/>
    <property type="match status" value="1"/>
</dbReference>
<evidence type="ECO:0000256" key="2">
    <source>
        <dbReference type="ARBA" id="ARBA00023125"/>
    </source>
</evidence>
<accession>A0A9E6Y247</accession>
<dbReference type="CDD" id="cd06170">
    <property type="entry name" value="LuxR_C_like"/>
    <property type="match status" value="1"/>
</dbReference>
<dbReference type="InterPro" id="IPR001789">
    <property type="entry name" value="Sig_transdc_resp-reg_receiver"/>
</dbReference>
<organism evidence="6 7">
    <name type="scientific">Capillimicrobium parvum</name>
    <dbReference type="NCBI Taxonomy" id="2884022"/>
    <lineage>
        <taxon>Bacteria</taxon>
        <taxon>Bacillati</taxon>
        <taxon>Actinomycetota</taxon>
        <taxon>Thermoleophilia</taxon>
        <taxon>Solirubrobacterales</taxon>
        <taxon>Capillimicrobiaceae</taxon>
        <taxon>Capillimicrobium</taxon>
    </lineage>
</organism>
<dbReference type="GO" id="GO:0003677">
    <property type="term" value="F:DNA binding"/>
    <property type="evidence" value="ECO:0007669"/>
    <property type="project" value="UniProtKB-KW"/>
</dbReference>
<keyword evidence="1 3" id="KW-0597">Phosphoprotein</keyword>
<dbReference type="Gene3D" id="1.10.10.10">
    <property type="entry name" value="Winged helix-like DNA-binding domain superfamily/Winged helix DNA-binding domain"/>
    <property type="match status" value="1"/>
</dbReference>
<evidence type="ECO:0000259" key="4">
    <source>
        <dbReference type="PROSITE" id="PS50043"/>
    </source>
</evidence>
<dbReference type="InterPro" id="IPR058245">
    <property type="entry name" value="NreC/VraR/RcsB-like_REC"/>
</dbReference>
<proteinExistence type="predicted"/>
<dbReference type="InterPro" id="IPR036388">
    <property type="entry name" value="WH-like_DNA-bd_sf"/>
</dbReference>
<dbReference type="SUPFAM" id="SSF46894">
    <property type="entry name" value="C-terminal effector domain of the bipartite response regulators"/>
    <property type="match status" value="1"/>
</dbReference>
<protein>
    <submittedName>
        <fullName evidence="6">Transcriptional regulatory protein LnrK</fullName>
    </submittedName>
</protein>
<dbReference type="InterPro" id="IPR039420">
    <property type="entry name" value="WalR-like"/>
</dbReference>
<dbReference type="InterPro" id="IPR011006">
    <property type="entry name" value="CheY-like_superfamily"/>
</dbReference>
<evidence type="ECO:0000259" key="5">
    <source>
        <dbReference type="PROSITE" id="PS50110"/>
    </source>
</evidence>
<dbReference type="PROSITE" id="PS50110">
    <property type="entry name" value="RESPONSE_REGULATORY"/>
    <property type="match status" value="1"/>
</dbReference>
<gene>
    <name evidence="6" type="primary">lnrK_2</name>
    <name evidence="6" type="ORF">DSM104329_04605</name>
</gene>
<dbReference type="EMBL" id="CP087164">
    <property type="protein sequence ID" value="UGS38182.1"/>
    <property type="molecule type" value="Genomic_DNA"/>
</dbReference>
<dbReference type="KEGG" id="sbae:DSM104329_04605"/>
<dbReference type="CDD" id="cd17535">
    <property type="entry name" value="REC_NarL-like"/>
    <property type="match status" value="1"/>
</dbReference>
<dbReference type="InterPro" id="IPR016032">
    <property type="entry name" value="Sig_transdc_resp-reg_C-effctor"/>
</dbReference>
<dbReference type="SUPFAM" id="SSF52172">
    <property type="entry name" value="CheY-like"/>
    <property type="match status" value="1"/>
</dbReference>
<dbReference type="RefSeq" id="WP_259312211.1">
    <property type="nucleotide sequence ID" value="NZ_CP087164.1"/>
</dbReference>
<keyword evidence="2" id="KW-0238">DNA-binding</keyword>
<dbReference type="PRINTS" id="PR00038">
    <property type="entry name" value="HTHLUXR"/>
</dbReference>
<evidence type="ECO:0000313" key="7">
    <source>
        <dbReference type="Proteomes" id="UP001162834"/>
    </source>
</evidence>
<dbReference type="PROSITE" id="PS50043">
    <property type="entry name" value="HTH_LUXR_2"/>
    <property type="match status" value="1"/>
</dbReference>
<evidence type="ECO:0000256" key="3">
    <source>
        <dbReference type="PROSITE-ProRule" id="PRU00169"/>
    </source>
</evidence>
<name>A0A9E6Y247_9ACTN</name>
<dbReference type="PROSITE" id="PS00622">
    <property type="entry name" value="HTH_LUXR_1"/>
    <property type="match status" value="1"/>
</dbReference>
<feature type="domain" description="Response regulatory" evidence="5">
    <location>
        <begin position="9"/>
        <end position="124"/>
    </location>
</feature>
<sequence>MRRHNEKLRVLIVDDHEVVHWGLRALLSSQEWVERCLVASNGEEALELADRYEPHVALVDLFLGTASGAELCRELRTRSEMTNVLLFSGSGRMSAAAARAAGASGFVSKGLGARDVMAAIRVIGLGGEVFGEAPPRTQEQLTEREREVLALVATGATNREIADQLHLSHHTVKDYTRNVFRKLEVRNRAEAVQRAQRLGLLA</sequence>
<dbReference type="Gene3D" id="3.40.50.2300">
    <property type="match status" value="1"/>
</dbReference>
<feature type="modified residue" description="4-aspartylphosphate" evidence="3">
    <location>
        <position position="60"/>
    </location>
</feature>
<feature type="domain" description="HTH luxR-type" evidence="4">
    <location>
        <begin position="134"/>
        <end position="199"/>
    </location>
</feature>
<dbReference type="GO" id="GO:0006355">
    <property type="term" value="P:regulation of DNA-templated transcription"/>
    <property type="evidence" value="ECO:0007669"/>
    <property type="project" value="InterPro"/>
</dbReference>
<dbReference type="Pfam" id="PF00072">
    <property type="entry name" value="Response_reg"/>
    <property type="match status" value="1"/>
</dbReference>
<dbReference type="PANTHER" id="PTHR43214">
    <property type="entry name" value="TWO-COMPONENT RESPONSE REGULATOR"/>
    <property type="match status" value="1"/>
</dbReference>